<feature type="signal peptide" evidence="2">
    <location>
        <begin position="1"/>
        <end position="28"/>
    </location>
</feature>
<comment type="caution">
    <text evidence="3">The sequence shown here is derived from an EMBL/GenBank/DDBJ whole genome shotgun (WGS) entry which is preliminary data.</text>
</comment>
<protein>
    <submittedName>
        <fullName evidence="3">LamG-like jellyroll fold domain-containing protein</fullName>
    </submittedName>
</protein>
<dbReference type="Gene3D" id="2.60.120.200">
    <property type="match status" value="1"/>
</dbReference>
<dbReference type="InterPro" id="IPR013320">
    <property type="entry name" value="ConA-like_dom_sf"/>
</dbReference>
<dbReference type="Proteomes" id="UP001589698">
    <property type="component" value="Unassembled WGS sequence"/>
</dbReference>
<organism evidence="3 4">
    <name type="scientific">Nocardioides zeicaulis</name>
    <dbReference type="NCBI Taxonomy" id="1776857"/>
    <lineage>
        <taxon>Bacteria</taxon>
        <taxon>Bacillati</taxon>
        <taxon>Actinomycetota</taxon>
        <taxon>Actinomycetes</taxon>
        <taxon>Propionibacteriales</taxon>
        <taxon>Nocardioidaceae</taxon>
        <taxon>Nocardioides</taxon>
    </lineage>
</organism>
<evidence type="ECO:0000256" key="1">
    <source>
        <dbReference type="SAM" id="MobiDB-lite"/>
    </source>
</evidence>
<keyword evidence="4" id="KW-1185">Reference proteome</keyword>
<feature type="chain" id="PRO_5045258120" evidence="2">
    <location>
        <begin position="29"/>
        <end position="266"/>
    </location>
</feature>
<keyword evidence="2" id="KW-0732">Signal</keyword>
<sequence length="266" mass="27175">MRTSTRTPTTIPALVALALLAVGCGASGTTTGTRASVPQAPAPAVATAGAELWLSFDDVQAGFDGSPEYGDAQGGLITGRVVTANGGEVRDVAGGTGRGGAVAFPGTCTDATGCPRALVEVPTDPSLDPGDAPFSWGASVRLPPDETSAGSNVVQSGRYGSDGDQWKLQVDGEEGLPSCILRAEGEIVKIRSSTSVSDGAWHRVVCRRDADVLSIEVDGDVHRKPVVTGSVHTGLPVRIGSPGVGDHDDQFHGEIDDVVIDVDPRP</sequence>
<dbReference type="InterPro" id="IPR001791">
    <property type="entry name" value="Laminin_G"/>
</dbReference>
<dbReference type="CDD" id="cd00110">
    <property type="entry name" value="LamG"/>
    <property type="match status" value="1"/>
</dbReference>
<accession>A0ABV6DZ65</accession>
<evidence type="ECO:0000313" key="4">
    <source>
        <dbReference type="Proteomes" id="UP001589698"/>
    </source>
</evidence>
<name>A0ABV6DZ65_9ACTN</name>
<dbReference type="EMBL" id="JBHLXH010000001">
    <property type="protein sequence ID" value="MFC0221998.1"/>
    <property type="molecule type" value="Genomic_DNA"/>
</dbReference>
<dbReference type="PROSITE" id="PS51257">
    <property type="entry name" value="PROKAR_LIPOPROTEIN"/>
    <property type="match status" value="1"/>
</dbReference>
<dbReference type="SUPFAM" id="SSF49899">
    <property type="entry name" value="Concanavalin A-like lectins/glucanases"/>
    <property type="match status" value="1"/>
</dbReference>
<evidence type="ECO:0000313" key="3">
    <source>
        <dbReference type="EMBL" id="MFC0221998.1"/>
    </source>
</evidence>
<dbReference type="Pfam" id="PF13385">
    <property type="entry name" value="Laminin_G_3"/>
    <property type="match status" value="1"/>
</dbReference>
<feature type="region of interest" description="Disordered" evidence="1">
    <location>
        <begin position="141"/>
        <end position="160"/>
    </location>
</feature>
<dbReference type="RefSeq" id="WP_378517661.1">
    <property type="nucleotide sequence ID" value="NZ_CBCSDI010000009.1"/>
</dbReference>
<proteinExistence type="predicted"/>
<evidence type="ECO:0000256" key="2">
    <source>
        <dbReference type="SAM" id="SignalP"/>
    </source>
</evidence>
<reference evidence="3 4" key="1">
    <citation type="submission" date="2024-09" db="EMBL/GenBank/DDBJ databases">
        <authorList>
            <person name="Sun Q."/>
            <person name="Mori K."/>
        </authorList>
    </citation>
    <scope>NUCLEOTIDE SEQUENCE [LARGE SCALE GENOMIC DNA]</scope>
    <source>
        <strain evidence="3 4">CCM 8654</strain>
    </source>
</reference>
<gene>
    <name evidence="3" type="ORF">ACFFJG_05855</name>
</gene>